<gene>
    <name evidence="1" type="ORF">ACIOWJ_23205</name>
</gene>
<accession>A0ABW8E559</accession>
<reference evidence="1 2" key="1">
    <citation type="submission" date="2024-10" db="EMBL/GenBank/DDBJ databases">
        <title>The Natural Products Discovery Center: Release of the First 8490 Sequenced Strains for Exploring Actinobacteria Biosynthetic Diversity.</title>
        <authorList>
            <person name="Kalkreuter E."/>
            <person name="Kautsar S.A."/>
            <person name="Yang D."/>
            <person name="Bader C.D."/>
            <person name="Teijaro C.N."/>
            <person name="Fluegel L."/>
            <person name="Davis C.M."/>
            <person name="Simpson J.R."/>
            <person name="Lauterbach L."/>
            <person name="Steele A.D."/>
            <person name="Gui C."/>
            <person name="Meng S."/>
            <person name="Li G."/>
            <person name="Viehrig K."/>
            <person name="Ye F."/>
            <person name="Su P."/>
            <person name="Kiefer A.F."/>
            <person name="Nichols A."/>
            <person name="Cepeda A.J."/>
            <person name="Yan W."/>
            <person name="Fan B."/>
            <person name="Jiang Y."/>
            <person name="Adhikari A."/>
            <person name="Zheng C.-J."/>
            <person name="Schuster L."/>
            <person name="Cowan T.M."/>
            <person name="Smanski M.J."/>
            <person name="Chevrette M.G."/>
            <person name="De Carvalho L.P.S."/>
            <person name="Shen B."/>
        </authorList>
    </citation>
    <scope>NUCLEOTIDE SEQUENCE [LARGE SCALE GENOMIC DNA]</scope>
    <source>
        <strain evidence="1 2">NPDC087581</strain>
    </source>
</reference>
<organism evidence="1 2">
    <name type="scientific">Pseudomonas sivasensis</name>
    <dbReference type="NCBI Taxonomy" id="1880678"/>
    <lineage>
        <taxon>Bacteria</taxon>
        <taxon>Pseudomonadati</taxon>
        <taxon>Pseudomonadota</taxon>
        <taxon>Gammaproteobacteria</taxon>
        <taxon>Pseudomonadales</taxon>
        <taxon>Pseudomonadaceae</taxon>
        <taxon>Pseudomonas</taxon>
    </lineage>
</organism>
<proteinExistence type="predicted"/>
<name>A0ABW8E559_9PSED</name>
<dbReference type="Proteomes" id="UP001617213">
    <property type="component" value="Unassembled WGS sequence"/>
</dbReference>
<evidence type="ECO:0000313" key="2">
    <source>
        <dbReference type="Proteomes" id="UP001617213"/>
    </source>
</evidence>
<keyword evidence="2" id="KW-1185">Reference proteome</keyword>
<comment type="caution">
    <text evidence="1">The sequence shown here is derived from an EMBL/GenBank/DDBJ whole genome shotgun (WGS) entry which is preliminary data.</text>
</comment>
<sequence>MSFEYDRSALLMSLTGALSEFFFKGVGDNTTAGEIRERSKAMGVAIGRIQAVIMESGEVGPSIVAEIQRLERLISDSVTEGMGKRIRPGGDLWKTLQERVDGD</sequence>
<dbReference type="RefSeq" id="WP_401383626.1">
    <property type="nucleotide sequence ID" value="NZ_JBIUWZ010000043.1"/>
</dbReference>
<protein>
    <submittedName>
        <fullName evidence="1">Uncharacterized protein</fullName>
    </submittedName>
</protein>
<dbReference type="EMBL" id="JBIUWZ010000043">
    <property type="protein sequence ID" value="MFJ2680988.1"/>
    <property type="molecule type" value="Genomic_DNA"/>
</dbReference>
<evidence type="ECO:0000313" key="1">
    <source>
        <dbReference type="EMBL" id="MFJ2680988.1"/>
    </source>
</evidence>